<accession>A0A0E9VFC3</accession>
<protein>
    <submittedName>
        <fullName evidence="1">Uncharacterized protein</fullName>
    </submittedName>
</protein>
<reference evidence="1" key="2">
    <citation type="journal article" date="2015" name="Fish Shellfish Immunol.">
        <title>Early steps in the European eel (Anguilla anguilla)-Vibrio vulnificus interaction in the gills: Role of the RtxA13 toxin.</title>
        <authorList>
            <person name="Callol A."/>
            <person name="Pajuelo D."/>
            <person name="Ebbesson L."/>
            <person name="Teles M."/>
            <person name="MacKenzie S."/>
            <person name="Amaro C."/>
        </authorList>
    </citation>
    <scope>NUCLEOTIDE SEQUENCE</scope>
</reference>
<organism evidence="1">
    <name type="scientific">Anguilla anguilla</name>
    <name type="common">European freshwater eel</name>
    <name type="synonym">Muraena anguilla</name>
    <dbReference type="NCBI Taxonomy" id="7936"/>
    <lineage>
        <taxon>Eukaryota</taxon>
        <taxon>Metazoa</taxon>
        <taxon>Chordata</taxon>
        <taxon>Craniata</taxon>
        <taxon>Vertebrata</taxon>
        <taxon>Euteleostomi</taxon>
        <taxon>Actinopterygii</taxon>
        <taxon>Neopterygii</taxon>
        <taxon>Teleostei</taxon>
        <taxon>Anguilliformes</taxon>
        <taxon>Anguillidae</taxon>
        <taxon>Anguilla</taxon>
    </lineage>
</organism>
<reference evidence="1" key="1">
    <citation type="submission" date="2014-11" db="EMBL/GenBank/DDBJ databases">
        <authorList>
            <person name="Amaro Gonzalez C."/>
        </authorList>
    </citation>
    <scope>NUCLEOTIDE SEQUENCE</scope>
</reference>
<sequence length="29" mass="3106">MGVCGRKAKDSLRGHHTALETELAVSPQL</sequence>
<dbReference type="AlphaFoldDB" id="A0A0E9VFC3"/>
<proteinExistence type="predicted"/>
<name>A0A0E9VFC3_ANGAN</name>
<evidence type="ECO:0000313" key="1">
    <source>
        <dbReference type="EMBL" id="JAH76809.1"/>
    </source>
</evidence>
<dbReference type="EMBL" id="GBXM01031768">
    <property type="protein sequence ID" value="JAH76809.1"/>
    <property type="molecule type" value="Transcribed_RNA"/>
</dbReference>